<organism evidence="1 2">
    <name type="scientific">Salinicola acroporae</name>
    <dbReference type="NCBI Taxonomy" id="1541440"/>
    <lineage>
        <taxon>Bacteria</taxon>
        <taxon>Pseudomonadati</taxon>
        <taxon>Pseudomonadota</taxon>
        <taxon>Gammaproteobacteria</taxon>
        <taxon>Oceanospirillales</taxon>
        <taxon>Halomonadaceae</taxon>
        <taxon>Salinicola</taxon>
    </lineage>
</organism>
<gene>
    <name evidence="1" type="ORF">CUR86_08365</name>
</gene>
<proteinExistence type="predicted"/>
<sequence length="310" mass="33606">MKTRKKLLLVAPEAEDDAGADLQNAVVITVSELDNSPYEGDRVTRDRLREYFGAVPEANAAPYATVTATVPIAGSGTVGTPPAYGLLLRACSMSESIEEGVSVTYQPATNNAESVCLWFVEDGQLQKVPGARGTVEWSFTVKQYPTMSFTFTGLYKRPEALTNPINKQPTNTIAELIVNNQNTPDRSVHGFKAVLQSLSLNVGNTVEFVSKLGKEQSEVTNREGAGSVEIEAPDITTKNYFEAIESHEVITLEPVTLVHGTNPGNIVTVAAPKVQLSTISRSDSSGTVHYTMDMRLNPDQGDDEFTIKYT</sequence>
<dbReference type="RefSeq" id="WP_110716719.1">
    <property type="nucleotide sequence ID" value="NZ_PGFS01000001.1"/>
</dbReference>
<name>A0ABT6I449_9GAMM</name>
<dbReference type="Pfam" id="PF18906">
    <property type="entry name" value="Phage_tube_2"/>
    <property type="match status" value="1"/>
</dbReference>
<accession>A0ABT6I449</accession>
<dbReference type="Proteomes" id="UP001162135">
    <property type="component" value="Unassembled WGS sequence"/>
</dbReference>
<dbReference type="EMBL" id="PGFS01000001">
    <property type="protein sequence ID" value="MDH4572469.1"/>
    <property type="molecule type" value="Genomic_DNA"/>
</dbReference>
<evidence type="ECO:0000313" key="2">
    <source>
        <dbReference type="Proteomes" id="UP001162135"/>
    </source>
</evidence>
<comment type="caution">
    <text evidence="1">The sequence shown here is derived from an EMBL/GenBank/DDBJ whole genome shotgun (WGS) entry which is preliminary data.</text>
</comment>
<protein>
    <submittedName>
        <fullName evidence="1">Uncharacterized protein</fullName>
    </submittedName>
</protein>
<reference evidence="1" key="1">
    <citation type="journal article" date="2015" name="Antonie Van Leeuwenhoek">
        <title>Comparative 16S rRNA signatures and multilocus sequence analysis for the genus Salinicola and description of Salinicola acroporae sp. nov., isolated from coral Acropora digitifera.</title>
        <authorList>
            <person name="Lepcha R.T."/>
            <person name="Poddar A."/>
            <person name="Schumann P."/>
            <person name="Das S.K."/>
        </authorList>
    </citation>
    <scope>NUCLEOTIDE SEQUENCE</scope>
    <source>
        <strain evidence="1">S4-41</strain>
    </source>
</reference>
<keyword evidence="2" id="KW-1185">Reference proteome</keyword>
<reference evidence="1" key="2">
    <citation type="submission" date="2017-11" db="EMBL/GenBank/DDBJ databases">
        <authorList>
            <person name="Das S.K."/>
        </authorList>
    </citation>
    <scope>NUCLEOTIDE SEQUENCE</scope>
    <source>
        <strain evidence="1">S4-41</strain>
    </source>
</reference>
<dbReference type="InterPro" id="IPR044000">
    <property type="entry name" value="Phage_tube_2"/>
</dbReference>
<evidence type="ECO:0000313" key="1">
    <source>
        <dbReference type="EMBL" id="MDH4572469.1"/>
    </source>
</evidence>